<sequence length="185" mass="20343">MAPPSLPLSTISVTGPDGAIEQVVVFGPPATHEELVPGWTFFGLGSAALASSSPPPALAPKCPGVSLSLDVDQNNIESEHESKQLAEDKAYSELPAALDKYKSSRVAMADFVPFRCRTCGLDYNSMGTLRQHLRARNKKGPSCKQIESALEFTLEIIVVVVEEEEEEEDEPPRKKKKREYLWMKN</sequence>
<accession>A0A8H4LM56</accession>
<dbReference type="Proteomes" id="UP000554235">
    <property type="component" value="Unassembled WGS sequence"/>
</dbReference>
<comment type="caution">
    <text evidence="4">The sequence shown here is derived from an EMBL/GenBank/DDBJ whole genome shotgun (WGS) entry which is preliminary data.</text>
</comment>
<dbReference type="AlphaFoldDB" id="A0A8H4LM56"/>
<keyword evidence="1" id="KW-0863">Zinc-finger</keyword>
<proteinExistence type="predicted"/>
<reference evidence="4 5" key="1">
    <citation type="submission" date="2020-01" db="EMBL/GenBank/DDBJ databases">
        <title>Identification and distribution of gene clusters putatively required for synthesis of sphingolipid metabolism inhibitors in phylogenetically diverse species of the filamentous fungus Fusarium.</title>
        <authorList>
            <person name="Kim H.-S."/>
            <person name="Busman M."/>
            <person name="Brown D.W."/>
            <person name="Divon H."/>
            <person name="Uhlig S."/>
            <person name="Proctor R.H."/>
        </authorList>
    </citation>
    <scope>NUCLEOTIDE SEQUENCE [LARGE SCALE GENOMIC DNA]</scope>
    <source>
        <strain evidence="4 5">NRRL 20459</strain>
    </source>
</reference>
<name>A0A8H4LM56_9HYPO</name>
<gene>
    <name evidence="4" type="ORF">FALBO_2382</name>
</gene>
<dbReference type="PROSITE" id="PS50157">
    <property type="entry name" value="ZINC_FINGER_C2H2_2"/>
    <property type="match status" value="1"/>
</dbReference>
<dbReference type="EMBL" id="JAADYS010000306">
    <property type="protein sequence ID" value="KAF4470712.1"/>
    <property type="molecule type" value="Genomic_DNA"/>
</dbReference>
<evidence type="ECO:0000259" key="3">
    <source>
        <dbReference type="PROSITE" id="PS50157"/>
    </source>
</evidence>
<organism evidence="4 5">
    <name type="scientific">Fusarium albosuccineum</name>
    <dbReference type="NCBI Taxonomy" id="1237068"/>
    <lineage>
        <taxon>Eukaryota</taxon>
        <taxon>Fungi</taxon>
        <taxon>Dikarya</taxon>
        <taxon>Ascomycota</taxon>
        <taxon>Pezizomycotina</taxon>
        <taxon>Sordariomycetes</taxon>
        <taxon>Hypocreomycetidae</taxon>
        <taxon>Hypocreales</taxon>
        <taxon>Nectriaceae</taxon>
        <taxon>Fusarium</taxon>
        <taxon>Fusarium decemcellulare species complex</taxon>
    </lineage>
</organism>
<dbReference type="GO" id="GO:0008270">
    <property type="term" value="F:zinc ion binding"/>
    <property type="evidence" value="ECO:0007669"/>
    <property type="project" value="UniProtKB-KW"/>
</dbReference>
<keyword evidence="1" id="KW-0862">Zinc</keyword>
<feature type="region of interest" description="Disordered" evidence="2">
    <location>
        <begin position="164"/>
        <end position="185"/>
    </location>
</feature>
<dbReference type="OrthoDB" id="5097383at2759"/>
<feature type="domain" description="C2H2-type" evidence="3">
    <location>
        <begin position="114"/>
        <end position="141"/>
    </location>
</feature>
<keyword evidence="1" id="KW-0479">Metal-binding</keyword>
<evidence type="ECO:0000313" key="4">
    <source>
        <dbReference type="EMBL" id="KAF4470712.1"/>
    </source>
</evidence>
<evidence type="ECO:0000256" key="2">
    <source>
        <dbReference type="SAM" id="MobiDB-lite"/>
    </source>
</evidence>
<evidence type="ECO:0000313" key="5">
    <source>
        <dbReference type="Proteomes" id="UP000554235"/>
    </source>
</evidence>
<keyword evidence="5" id="KW-1185">Reference proteome</keyword>
<dbReference type="InterPro" id="IPR013087">
    <property type="entry name" value="Znf_C2H2_type"/>
</dbReference>
<evidence type="ECO:0000256" key="1">
    <source>
        <dbReference type="PROSITE-ProRule" id="PRU00042"/>
    </source>
</evidence>
<protein>
    <recommendedName>
        <fullName evidence="3">C2H2-type domain-containing protein</fullName>
    </recommendedName>
</protein>